<feature type="region of interest" description="Disordered" evidence="1">
    <location>
        <begin position="87"/>
        <end position="125"/>
    </location>
</feature>
<evidence type="ECO:0000313" key="3">
    <source>
        <dbReference type="Proteomes" id="UP000283895"/>
    </source>
</evidence>
<sequence length="125" mass="14252">MVSGKKLFKRFLDEVPDEKLESLREGEKTLYLDWALGYRLDHQGLNDDEREGDWIHRVFVQPVGSTKLGTKTQRSNSTKDTKVFIEADEDEKDGPERVDNANLESPATDNERARHFQAVATSKSA</sequence>
<dbReference type="OrthoDB" id="3521506at2759"/>
<organism evidence="2 3">
    <name type="scientific">Cytospora schulzeri</name>
    <dbReference type="NCBI Taxonomy" id="448051"/>
    <lineage>
        <taxon>Eukaryota</taxon>
        <taxon>Fungi</taxon>
        <taxon>Dikarya</taxon>
        <taxon>Ascomycota</taxon>
        <taxon>Pezizomycotina</taxon>
        <taxon>Sordariomycetes</taxon>
        <taxon>Sordariomycetidae</taxon>
        <taxon>Diaporthales</taxon>
        <taxon>Cytosporaceae</taxon>
        <taxon>Cytospora</taxon>
    </lineage>
</organism>
<evidence type="ECO:0000313" key="2">
    <source>
        <dbReference type="EMBL" id="ROV99541.1"/>
    </source>
</evidence>
<name>A0A423W868_9PEZI</name>
<proteinExistence type="predicted"/>
<dbReference type="AlphaFoldDB" id="A0A423W868"/>
<reference evidence="2 3" key="1">
    <citation type="submission" date="2015-09" db="EMBL/GenBank/DDBJ databases">
        <title>Host preference determinants of Valsa canker pathogens revealed by comparative genomics.</title>
        <authorList>
            <person name="Yin Z."/>
            <person name="Huang L."/>
        </authorList>
    </citation>
    <scope>NUCLEOTIDE SEQUENCE [LARGE SCALE GENOMIC DNA]</scope>
    <source>
        <strain evidence="2 3">03-1</strain>
    </source>
</reference>
<protein>
    <submittedName>
        <fullName evidence="2">Uncharacterized protein</fullName>
    </submittedName>
</protein>
<dbReference type="EMBL" id="LKEA01000023">
    <property type="protein sequence ID" value="ROV99541.1"/>
    <property type="molecule type" value="Genomic_DNA"/>
</dbReference>
<gene>
    <name evidence="2" type="ORF">VMCG_06334</name>
</gene>
<accession>A0A423W868</accession>
<keyword evidence="3" id="KW-1185">Reference proteome</keyword>
<dbReference type="Proteomes" id="UP000283895">
    <property type="component" value="Unassembled WGS sequence"/>
</dbReference>
<evidence type="ECO:0000256" key="1">
    <source>
        <dbReference type="SAM" id="MobiDB-lite"/>
    </source>
</evidence>
<comment type="caution">
    <text evidence="2">The sequence shown here is derived from an EMBL/GenBank/DDBJ whole genome shotgun (WGS) entry which is preliminary data.</text>
</comment>